<dbReference type="EMBL" id="CM046389">
    <property type="protein sequence ID" value="KAI8567396.1"/>
    <property type="molecule type" value="Genomic_DNA"/>
</dbReference>
<name>A0ACC0PQG9_RHOML</name>
<evidence type="ECO:0000313" key="1">
    <source>
        <dbReference type="EMBL" id="KAI8567396.1"/>
    </source>
</evidence>
<organism evidence="1 2">
    <name type="scientific">Rhododendron molle</name>
    <name type="common">Chinese azalea</name>
    <name type="synonym">Azalea mollis</name>
    <dbReference type="NCBI Taxonomy" id="49168"/>
    <lineage>
        <taxon>Eukaryota</taxon>
        <taxon>Viridiplantae</taxon>
        <taxon>Streptophyta</taxon>
        <taxon>Embryophyta</taxon>
        <taxon>Tracheophyta</taxon>
        <taxon>Spermatophyta</taxon>
        <taxon>Magnoliopsida</taxon>
        <taxon>eudicotyledons</taxon>
        <taxon>Gunneridae</taxon>
        <taxon>Pentapetalae</taxon>
        <taxon>asterids</taxon>
        <taxon>Ericales</taxon>
        <taxon>Ericaceae</taxon>
        <taxon>Ericoideae</taxon>
        <taxon>Rhodoreae</taxon>
        <taxon>Rhododendron</taxon>
    </lineage>
</organism>
<dbReference type="Proteomes" id="UP001062846">
    <property type="component" value="Chromosome 2"/>
</dbReference>
<proteinExistence type="predicted"/>
<evidence type="ECO:0000313" key="2">
    <source>
        <dbReference type="Proteomes" id="UP001062846"/>
    </source>
</evidence>
<comment type="caution">
    <text evidence="1">The sequence shown here is derived from an EMBL/GenBank/DDBJ whole genome shotgun (WGS) entry which is preliminary data.</text>
</comment>
<gene>
    <name evidence="1" type="ORF">RHMOL_Rhmol02G0118600</name>
</gene>
<sequence length="93" mass="10533">MFTSIRQLCNFDTTHYLISPPSAFPPIALPYNTTRVTVLPPLALRCTPPSRVTVLPHIALRDHLSLRITTPCVTRLSKSTFDPNNYFLARYTC</sequence>
<protein>
    <submittedName>
        <fullName evidence="1">Uncharacterized protein</fullName>
    </submittedName>
</protein>
<keyword evidence="2" id="KW-1185">Reference proteome</keyword>
<reference evidence="1" key="1">
    <citation type="submission" date="2022-02" db="EMBL/GenBank/DDBJ databases">
        <title>Plant Genome Project.</title>
        <authorList>
            <person name="Zhang R.-G."/>
        </authorList>
    </citation>
    <scope>NUCLEOTIDE SEQUENCE</scope>
    <source>
        <strain evidence="1">AT1</strain>
    </source>
</reference>
<accession>A0ACC0PQG9</accession>